<dbReference type="PANTHER" id="PTHR35004">
    <property type="entry name" value="TRANSPOSASE RV3428C-RELATED"/>
    <property type="match status" value="1"/>
</dbReference>
<feature type="domain" description="Transposase for insertion sequence element IS21-like C-terminal" evidence="2">
    <location>
        <begin position="85"/>
        <end position="147"/>
    </location>
</feature>
<name>A0A7W7B5A7_9SPHN</name>
<reference evidence="3 4" key="1">
    <citation type="submission" date="2020-08" db="EMBL/GenBank/DDBJ databases">
        <title>Genomic Encyclopedia of Type Strains, Phase IV (KMG-IV): sequencing the most valuable type-strain genomes for metagenomic binning, comparative biology and taxonomic classification.</title>
        <authorList>
            <person name="Goeker M."/>
        </authorList>
    </citation>
    <scope>NUCLEOTIDE SEQUENCE [LARGE SCALE GENOMIC DNA]</scope>
    <source>
        <strain evidence="3 4">DSM 17328</strain>
    </source>
</reference>
<feature type="region of interest" description="Disordered" evidence="1">
    <location>
        <begin position="1"/>
        <end position="26"/>
    </location>
</feature>
<proteinExistence type="predicted"/>
<organism evidence="3 4">
    <name type="scientific">Sphingosinicella soli</name>
    <dbReference type="NCBI Taxonomy" id="333708"/>
    <lineage>
        <taxon>Bacteria</taxon>
        <taxon>Pseudomonadati</taxon>
        <taxon>Pseudomonadota</taxon>
        <taxon>Alphaproteobacteria</taxon>
        <taxon>Sphingomonadales</taxon>
        <taxon>Sphingosinicellaceae</taxon>
        <taxon>Sphingosinicella</taxon>
    </lineage>
</organism>
<evidence type="ECO:0000313" key="3">
    <source>
        <dbReference type="EMBL" id="MBB4633438.1"/>
    </source>
</evidence>
<dbReference type="PANTHER" id="PTHR35004:SF7">
    <property type="entry name" value="INTEGRASE PROTEIN"/>
    <property type="match status" value="1"/>
</dbReference>
<evidence type="ECO:0000313" key="4">
    <source>
        <dbReference type="Proteomes" id="UP000566324"/>
    </source>
</evidence>
<accession>A0A7W7B5A7</accession>
<dbReference type="InterPro" id="IPR054353">
    <property type="entry name" value="IstA-like_C"/>
</dbReference>
<dbReference type="Pfam" id="PF22483">
    <property type="entry name" value="Mu-transpos_C_2"/>
    <property type="match status" value="1"/>
</dbReference>
<evidence type="ECO:0000259" key="2">
    <source>
        <dbReference type="Pfam" id="PF22483"/>
    </source>
</evidence>
<sequence length="279" mass="31571">MPALWHDADPQQPRHRPREWAHENGGIESTHGHLKAAVRDALLLRGSRDFDDLAAYRRFIDEIVAAKNRRNAARIDAERATLQPLPDRRTSDYEEVIVTVTSTSSFTLRKVFYTVPSRLIGHRLRVRLYDDRLDLFIGGTHLMTLPRGRSRGNGAHGHVVDYHHVIHSLRRKPMALMKLVYRDQLFPREAYARTFERLIEALPERAACRMMVELLAMAHERACEAELADLLGADLAAGRLPDIAALRERFAPNPAALPDVVVQLAPLSTYDVLLMGEAA</sequence>
<comment type="caution">
    <text evidence="3">The sequence shown here is derived from an EMBL/GenBank/DDBJ whole genome shotgun (WGS) entry which is preliminary data.</text>
</comment>
<evidence type="ECO:0000256" key="1">
    <source>
        <dbReference type="SAM" id="MobiDB-lite"/>
    </source>
</evidence>
<dbReference type="EMBL" id="JACHNZ010000043">
    <property type="protein sequence ID" value="MBB4633438.1"/>
    <property type="molecule type" value="Genomic_DNA"/>
</dbReference>
<dbReference type="Proteomes" id="UP000566324">
    <property type="component" value="Unassembled WGS sequence"/>
</dbReference>
<dbReference type="AlphaFoldDB" id="A0A7W7B5A7"/>
<protein>
    <recommendedName>
        <fullName evidence="2">Transposase for insertion sequence element IS21-like C-terminal domain-containing protein</fullName>
    </recommendedName>
</protein>
<keyword evidence="4" id="KW-1185">Reference proteome</keyword>
<gene>
    <name evidence="3" type="ORF">GGQ98_003076</name>
</gene>